<sequence>MESQIGYWIQAVLTTCAEIERCSLHMQHARDVYGWRTTQLAELLANDQSGSAWQTGEEGDQVDFEKLYSEGRGDAEASLFRSRFDQWRCSLQLCTQGRRDGATTTCKVTYFAAHPGGVCGAPQWGGQGTSSDGGAGLEAVKKDNLKTSDYPLRVDPLCDMTSRSITTLAPVGYGDQHPVNLTEMNFVTFYMLFNLGLNRYTIQATSNFSHRNQLQARLQDQMLAHWSLKFRTDSEGLQQKETLDSLPKAIRSSISHFLFYPLTDSVYLFCGVSNDLLFQLVLHSRSGFGEYFPPKEDVILQNEAPTDVSILVSGAVVVGEAQTGDVCGEIGGLCYRPQLLLSHVLEHCSGQCWRRNHYPEESPSGAETRYTQVDIYQMGANFVPVAPLLSKHTLTPNLDVTCSNSITSLFGEQHLKELKDPMMEGVLLATEKMLAQGRMDLPLSLCFATLREDDLLLQWLLRRGLDLNESDNNGRTALHMAASKGSESCVLLFLDYGADPNSRVAGKAFTHQNSEGNAPLWEAIMANNEPVVKLLADNVPPYLTATWANLRAPPRAEQLGFTPKYHSPRWRHHAAQEQQFHHRLPRGGLRRECQNSQSLWTKEPILTNRMATDGPLGL</sequence>
<reference evidence="7 8" key="1">
    <citation type="submission" date="2019-07" db="EMBL/GenBank/DDBJ databases">
        <title>De Novo Assembly of kiwifruit Actinidia rufa.</title>
        <authorList>
            <person name="Sugita-Konishi S."/>
            <person name="Sato K."/>
            <person name="Mori E."/>
            <person name="Abe Y."/>
            <person name="Kisaki G."/>
            <person name="Hamano K."/>
            <person name="Suezawa K."/>
            <person name="Otani M."/>
            <person name="Fukuda T."/>
            <person name="Manabe T."/>
            <person name="Gomi K."/>
            <person name="Tabuchi M."/>
            <person name="Akimitsu K."/>
            <person name="Kataoka I."/>
        </authorList>
    </citation>
    <scope>NUCLEOTIDE SEQUENCE [LARGE SCALE GENOMIC DNA]</scope>
    <source>
        <strain evidence="8">cv. Fuchu</strain>
    </source>
</reference>
<keyword evidence="8" id="KW-1185">Reference proteome</keyword>
<dbReference type="Gene3D" id="1.25.40.20">
    <property type="entry name" value="Ankyrin repeat-containing domain"/>
    <property type="match status" value="1"/>
</dbReference>
<dbReference type="OrthoDB" id="426293at2759"/>
<gene>
    <name evidence="7" type="ORF">Acr_01g0007390</name>
</gene>
<evidence type="ECO:0000313" key="7">
    <source>
        <dbReference type="EMBL" id="GFY80930.1"/>
    </source>
</evidence>
<protein>
    <submittedName>
        <fullName evidence="7">K+ transporter 1</fullName>
    </submittedName>
</protein>
<keyword evidence="3" id="KW-0813">Transport</keyword>
<dbReference type="PROSITE" id="PS50297">
    <property type="entry name" value="ANK_REP_REGION"/>
    <property type="match status" value="1"/>
</dbReference>
<dbReference type="SUPFAM" id="SSF51206">
    <property type="entry name" value="cAMP-binding domain-like"/>
    <property type="match status" value="1"/>
</dbReference>
<dbReference type="GO" id="GO:0005249">
    <property type="term" value="F:voltage-gated potassium channel activity"/>
    <property type="evidence" value="ECO:0007669"/>
    <property type="project" value="InterPro"/>
</dbReference>
<keyword evidence="4" id="KW-0630">Potassium</keyword>
<accession>A0A7J0E3D8</accession>
<dbReference type="Gene3D" id="2.60.120.10">
    <property type="entry name" value="Jelly Rolls"/>
    <property type="match status" value="1"/>
</dbReference>
<dbReference type="EMBL" id="BJWL01000001">
    <property type="protein sequence ID" value="GFY80930.1"/>
    <property type="molecule type" value="Genomic_DNA"/>
</dbReference>
<evidence type="ECO:0000256" key="3">
    <source>
        <dbReference type="ARBA" id="ARBA00022882"/>
    </source>
</evidence>
<evidence type="ECO:0000256" key="1">
    <source>
        <dbReference type="ARBA" id="ARBA00022538"/>
    </source>
</evidence>
<keyword evidence="3" id="KW-0851">Voltage-gated channel</keyword>
<keyword evidence="3" id="KW-0406">Ion transport</keyword>
<keyword evidence="1" id="KW-0633">Potassium transport</keyword>
<evidence type="ECO:0000256" key="5">
    <source>
        <dbReference type="ARBA" id="ARBA00023303"/>
    </source>
</evidence>
<dbReference type="InterPro" id="IPR036770">
    <property type="entry name" value="Ankyrin_rpt-contain_sf"/>
</dbReference>
<comment type="caution">
    <text evidence="7">The sequence shown here is derived from an EMBL/GenBank/DDBJ whole genome shotgun (WGS) entry which is preliminary data.</text>
</comment>
<keyword evidence="5" id="KW-0407">Ion channel</keyword>
<dbReference type="InterPro" id="IPR045319">
    <property type="entry name" value="KAT/AKT"/>
</dbReference>
<feature type="repeat" description="ANK" evidence="6">
    <location>
        <begin position="473"/>
        <end position="505"/>
    </location>
</feature>
<dbReference type="SUPFAM" id="SSF48403">
    <property type="entry name" value="Ankyrin repeat"/>
    <property type="match status" value="1"/>
</dbReference>
<dbReference type="PANTHER" id="PTHR45743:SF2">
    <property type="entry name" value="POTASSIUM CHANNEL AKT1"/>
    <property type="match status" value="1"/>
</dbReference>
<organism evidence="7 8">
    <name type="scientific">Actinidia rufa</name>
    <dbReference type="NCBI Taxonomy" id="165716"/>
    <lineage>
        <taxon>Eukaryota</taxon>
        <taxon>Viridiplantae</taxon>
        <taxon>Streptophyta</taxon>
        <taxon>Embryophyta</taxon>
        <taxon>Tracheophyta</taxon>
        <taxon>Spermatophyta</taxon>
        <taxon>Magnoliopsida</taxon>
        <taxon>eudicotyledons</taxon>
        <taxon>Gunneridae</taxon>
        <taxon>Pentapetalae</taxon>
        <taxon>asterids</taxon>
        <taxon>Ericales</taxon>
        <taxon>Actinidiaceae</taxon>
        <taxon>Actinidia</taxon>
    </lineage>
</organism>
<dbReference type="Pfam" id="PF12796">
    <property type="entry name" value="Ank_2"/>
    <property type="match status" value="1"/>
</dbReference>
<dbReference type="Proteomes" id="UP000585474">
    <property type="component" value="Unassembled WGS sequence"/>
</dbReference>
<name>A0A7J0E3D8_9ERIC</name>
<dbReference type="SUPFAM" id="SSF81324">
    <property type="entry name" value="Voltage-gated potassium channels"/>
    <property type="match status" value="1"/>
</dbReference>
<dbReference type="AlphaFoldDB" id="A0A7J0E3D8"/>
<evidence type="ECO:0000256" key="2">
    <source>
        <dbReference type="ARBA" id="ARBA00022826"/>
    </source>
</evidence>
<dbReference type="PROSITE" id="PS50088">
    <property type="entry name" value="ANK_REPEAT"/>
    <property type="match status" value="1"/>
</dbReference>
<dbReference type="GO" id="GO:0034702">
    <property type="term" value="C:monoatomic ion channel complex"/>
    <property type="evidence" value="ECO:0007669"/>
    <property type="project" value="UniProtKB-KW"/>
</dbReference>
<dbReference type="InterPro" id="IPR000595">
    <property type="entry name" value="cNMP-bd_dom"/>
</dbReference>
<proteinExistence type="predicted"/>
<evidence type="ECO:0000256" key="6">
    <source>
        <dbReference type="PROSITE-ProRule" id="PRU00023"/>
    </source>
</evidence>
<evidence type="ECO:0000313" key="8">
    <source>
        <dbReference type="Proteomes" id="UP000585474"/>
    </source>
</evidence>
<dbReference type="Gene3D" id="1.10.287.70">
    <property type="match status" value="1"/>
</dbReference>
<dbReference type="SMART" id="SM00248">
    <property type="entry name" value="ANK"/>
    <property type="match status" value="3"/>
</dbReference>
<evidence type="ECO:0000256" key="4">
    <source>
        <dbReference type="ARBA" id="ARBA00022958"/>
    </source>
</evidence>
<dbReference type="InterPro" id="IPR018490">
    <property type="entry name" value="cNMP-bd_dom_sf"/>
</dbReference>
<keyword evidence="6" id="KW-0040">ANK repeat</keyword>
<keyword evidence="2" id="KW-0631">Potassium channel</keyword>
<dbReference type="PANTHER" id="PTHR45743">
    <property type="entry name" value="POTASSIUM CHANNEL AKT1"/>
    <property type="match status" value="1"/>
</dbReference>
<dbReference type="CDD" id="cd00038">
    <property type="entry name" value="CAP_ED"/>
    <property type="match status" value="1"/>
</dbReference>
<dbReference type="InterPro" id="IPR002110">
    <property type="entry name" value="Ankyrin_rpt"/>
</dbReference>
<dbReference type="InterPro" id="IPR014710">
    <property type="entry name" value="RmlC-like_jellyroll"/>
</dbReference>